<dbReference type="SUPFAM" id="SSF50249">
    <property type="entry name" value="Nucleic acid-binding proteins"/>
    <property type="match status" value="1"/>
</dbReference>
<dbReference type="Gene3D" id="2.40.50.140">
    <property type="entry name" value="Nucleic acid-binding proteins"/>
    <property type="match status" value="1"/>
</dbReference>
<sequence length="194" mass="21917">MATRAISQAATAAATSAATATKTYPTFREIHGVVISAGLIDKTVRVKVGGQRWNKFIKKHFNAPKTHLVHDPLNSLRLGDVVSITPGFRTSKDKRHVVKHIIAPGSGTPITARPPIPTWEELHAEKEAKRAKKLERRSLRQSVEVAETKYEKIKKEVGNLSKELTRLKRIFEDRRLAREKKKLEEEAMEERAKK</sequence>
<feature type="coiled-coil region" evidence="4">
    <location>
        <begin position="136"/>
        <end position="193"/>
    </location>
</feature>
<dbReference type="InterPro" id="IPR012340">
    <property type="entry name" value="NA-bd_OB-fold"/>
</dbReference>
<accession>A0AAN7BR28</accession>
<dbReference type="GO" id="GO:0006412">
    <property type="term" value="P:translation"/>
    <property type="evidence" value="ECO:0007669"/>
    <property type="project" value="InterPro"/>
</dbReference>
<evidence type="ECO:0000313" key="5">
    <source>
        <dbReference type="EMBL" id="KAK4228141.1"/>
    </source>
</evidence>
<keyword evidence="2" id="KW-0689">Ribosomal protein</keyword>
<dbReference type="AlphaFoldDB" id="A0AAN7BR28"/>
<reference evidence="5" key="1">
    <citation type="journal article" date="2023" name="Mol. Phylogenet. Evol.">
        <title>Genome-scale phylogeny and comparative genomics of the fungal order Sordariales.</title>
        <authorList>
            <person name="Hensen N."/>
            <person name="Bonometti L."/>
            <person name="Westerberg I."/>
            <person name="Brannstrom I.O."/>
            <person name="Guillou S."/>
            <person name="Cros-Aarteil S."/>
            <person name="Calhoun S."/>
            <person name="Haridas S."/>
            <person name="Kuo A."/>
            <person name="Mondo S."/>
            <person name="Pangilinan J."/>
            <person name="Riley R."/>
            <person name="LaButti K."/>
            <person name="Andreopoulos B."/>
            <person name="Lipzen A."/>
            <person name="Chen C."/>
            <person name="Yan M."/>
            <person name="Daum C."/>
            <person name="Ng V."/>
            <person name="Clum A."/>
            <person name="Steindorff A."/>
            <person name="Ohm R.A."/>
            <person name="Martin F."/>
            <person name="Silar P."/>
            <person name="Natvig D.O."/>
            <person name="Lalanne C."/>
            <person name="Gautier V."/>
            <person name="Ament-Velasquez S.L."/>
            <person name="Kruys A."/>
            <person name="Hutchinson M.I."/>
            <person name="Powell A.J."/>
            <person name="Barry K."/>
            <person name="Miller A.N."/>
            <person name="Grigoriev I.V."/>
            <person name="Debuchy R."/>
            <person name="Gladieux P."/>
            <person name="Hiltunen Thoren M."/>
            <person name="Johannesson H."/>
        </authorList>
    </citation>
    <scope>NUCLEOTIDE SEQUENCE</scope>
    <source>
        <strain evidence="5">CBS 990.96</strain>
    </source>
</reference>
<organism evidence="5 6">
    <name type="scientific">Podospora fimiseda</name>
    <dbReference type="NCBI Taxonomy" id="252190"/>
    <lineage>
        <taxon>Eukaryota</taxon>
        <taxon>Fungi</taxon>
        <taxon>Dikarya</taxon>
        <taxon>Ascomycota</taxon>
        <taxon>Pezizomycotina</taxon>
        <taxon>Sordariomycetes</taxon>
        <taxon>Sordariomycetidae</taxon>
        <taxon>Sordariales</taxon>
        <taxon>Podosporaceae</taxon>
        <taxon>Podospora</taxon>
    </lineage>
</organism>
<evidence type="ECO:0000313" key="6">
    <source>
        <dbReference type="Proteomes" id="UP001301958"/>
    </source>
</evidence>
<keyword evidence="6" id="KW-1185">Reference proteome</keyword>
<reference evidence="5" key="2">
    <citation type="submission" date="2023-05" db="EMBL/GenBank/DDBJ databases">
        <authorList>
            <consortium name="Lawrence Berkeley National Laboratory"/>
            <person name="Steindorff A."/>
            <person name="Hensen N."/>
            <person name="Bonometti L."/>
            <person name="Westerberg I."/>
            <person name="Brannstrom I.O."/>
            <person name="Guillou S."/>
            <person name="Cros-Aarteil S."/>
            <person name="Calhoun S."/>
            <person name="Haridas S."/>
            <person name="Kuo A."/>
            <person name="Mondo S."/>
            <person name="Pangilinan J."/>
            <person name="Riley R."/>
            <person name="Labutti K."/>
            <person name="Andreopoulos B."/>
            <person name="Lipzen A."/>
            <person name="Chen C."/>
            <person name="Yanf M."/>
            <person name="Daum C."/>
            <person name="Ng V."/>
            <person name="Clum A."/>
            <person name="Ohm R."/>
            <person name="Martin F."/>
            <person name="Silar P."/>
            <person name="Natvig D."/>
            <person name="Lalanne C."/>
            <person name="Gautier V."/>
            <person name="Ament-Velasquez S.L."/>
            <person name="Kruys A."/>
            <person name="Hutchinson M.I."/>
            <person name="Powell A.J."/>
            <person name="Barry K."/>
            <person name="Miller A.N."/>
            <person name="Grigoriev I.V."/>
            <person name="Debuchy R."/>
            <person name="Gladieux P."/>
            <person name="Thoren M.H."/>
            <person name="Johannesson H."/>
        </authorList>
    </citation>
    <scope>NUCLEOTIDE SEQUENCE</scope>
    <source>
        <strain evidence="5">CBS 990.96</strain>
    </source>
</reference>
<dbReference type="Pfam" id="PF00366">
    <property type="entry name" value="Ribosomal_S17"/>
    <property type="match status" value="1"/>
</dbReference>
<evidence type="ECO:0000256" key="1">
    <source>
        <dbReference type="ARBA" id="ARBA00010254"/>
    </source>
</evidence>
<evidence type="ECO:0000256" key="4">
    <source>
        <dbReference type="SAM" id="Coils"/>
    </source>
</evidence>
<dbReference type="EMBL" id="MU865322">
    <property type="protein sequence ID" value="KAK4228141.1"/>
    <property type="molecule type" value="Genomic_DNA"/>
</dbReference>
<gene>
    <name evidence="5" type="ORF">QBC38DRAFT_362640</name>
</gene>
<keyword evidence="3" id="KW-0687">Ribonucleoprotein</keyword>
<evidence type="ECO:0000256" key="3">
    <source>
        <dbReference type="ARBA" id="ARBA00023274"/>
    </source>
</evidence>
<proteinExistence type="inferred from homology"/>
<comment type="similarity">
    <text evidence="1">Belongs to the universal ribosomal protein uS17 family.</text>
</comment>
<dbReference type="GO" id="GO:0003735">
    <property type="term" value="F:structural constituent of ribosome"/>
    <property type="evidence" value="ECO:0007669"/>
    <property type="project" value="InterPro"/>
</dbReference>
<dbReference type="GO" id="GO:1990904">
    <property type="term" value="C:ribonucleoprotein complex"/>
    <property type="evidence" value="ECO:0007669"/>
    <property type="project" value="UniProtKB-KW"/>
</dbReference>
<name>A0AAN7BR28_9PEZI</name>
<dbReference type="Proteomes" id="UP001301958">
    <property type="component" value="Unassembled WGS sequence"/>
</dbReference>
<evidence type="ECO:0000256" key="2">
    <source>
        <dbReference type="ARBA" id="ARBA00022980"/>
    </source>
</evidence>
<dbReference type="GO" id="GO:0005840">
    <property type="term" value="C:ribosome"/>
    <property type="evidence" value="ECO:0007669"/>
    <property type="project" value="UniProtKB-KW"/>
</dbReference>
<keyword evidence="4" id="KW-0175">Coiled coil</keyword>
<comment type="caution">
    <text evidence="5">The sequence shown here is derived from an EMBL/GenBank/DDBJ whole genome shotgun (WGS) entry which is preliminary data.</text>
</comment>
<dbReference type="InterPro" id="IPR000266">
    <property type="entry name" value="Ribosomal_uS17"/>
</dbReference>
<protein>
    <submittedName>
        <fullName evidence="5">Uncharacterized protein</fullName>
    </submittedName>
</protein>